<dbReference type="Gene3D" id="6.10.140.910">
    <property type="match status" value="1"/>
</dbReference>
<dbReference type="GO" id="GO:0006887">
    <property type="term" value="P:exocytosis"/>
    <property type="evidence" value="ECO:0007669"/>
    <property type="project" value="TreeGrafter"/>
</dbReference>
<dbReference type="Proteomes" id="UP000629468">
    <property type="component" value="Unassembled WGS sequence"/>
</dbReference>
<name>A0A8H7F8X2_AGABI</name>
<dbReference type="PANTHER" id="PTHR14430:SF0">
    <property type="entry name" value="SEC2P DOMAIN-CONTAINING PROTEIN"/>
    <property type="match status" value="1"/>
</dbReference>
<dbReference type="GO" id="GO:0005085">
    <property type="term" value="F:guanyl-nucleotide exchange factor activity"/>
    <property type="evidence" value="ECO:0007669"/>
    <property type="project" value="InterPro"/>
</dbReference>
<gene>
    <name evidence="5" type="ORF">Agabi119p4_2299</name>
</gene>
<evidence type="ECO:0000313" key="5">
    <source>
        <dbReference type="EMBL" id="KAF7782923.1"/>
    </source>
</evidence>
<sequence length="450" mass="49096">MLHFPSSINVAPKRTDSLNATQRKMGSNPILMKIEEELHDVRRVQTHGQEEDLRLALDMLIHRVTELTSTLSEVYKSQADLEVELNVAKSNLALVIANNEMLEEALHRDNSGSSKDVGWQRRSGHSSGERQSLEEWQQAVDFSAGNEGSATAPTQIPGQPTPAPIIANQGQDNGRFFRFRFSSPSTSSRPASRPSTPSAMSTSSPQIPQRNQSPNLPSPMPSHVTKELEGLNAELERERSARKSAQKEKASLEAELESLSQALFEEANKMVAIERIKLAETEEELKELRTEKDALKKALRLIEGENCSLRQTNALAPASLPDLHESNVPVKHGRPRSSSEVAIKSRPGSINLPASPFSDTPASPDPSIPSLDPSSPSTTSRSPNLDESQPTPKMLPTPLSPPLSSFPSELDQGSPWADVTSPSTSEFTKPPSPTQFEPESLYVASAITTL</sequence>
<dbReference type="EMBL" id="JABXXO010000003">
    <property type="protein sequence ID" value="KAF7782923.1"/>
    <property type="molecule type" value="Genomic_DNA"/>
</dbReference>
<dbReference type="Pfam" id="PF06428">
    <property type="entry name" value="Sec2p"/>
    <property type="match status" value="1"/>
</dbReference>
<evidence type="ECO:0000256" key="3">
    <source>
        <dbReference type="SAM" id="MobiDB-lite"/>
    </source>
</evidence>
<feature type="region of interest" description="Disordered" evidence="3">
    <location>
        <begin position="316"/>
        <end position="440"/>
    </location>
</feature>
<dbReference type="SUPFAM" id="SSF144284">
    <property type="entry name" value="Sec2 N-terminal region"/>
    <property type="match status" value="1"/>
</dbReference>
<feature type="compositionally biased region" description="Low complexity" evidence="3">
    <location>
        <begin position="368"/>
        <end position="383"/>
    </location>
</feature>
<keyword evidence="1 2" id="KW-0175">Coiled coil</keyword>
<dbReference type="GO" id="GO:0070319">
    <property type="term" value="C:Golgi to plasma membrane transport vesicle"/>
    <property type="evidence" value="ECO:0007669"/>
    <property type="project" value="TreeGrafter"/>
</dbReference>
<comment type="caution">
    <text evidence="5">The sequence shown here is derived from an EMBL/GenBank/DDBJ whole genome shotgun (WGS) entry which is preliminary data.</text>
</comment>
<feature type="region of interest" description="Disordered" evidence="3">
    <location>
        <begin position="107"/>
        <end position="224"/>
    </location>
</feature>
<reference evidence="5 6" key="1">
    <citation type="journal article" name="Sci. Rep.">
        <title>Telomere-to-telomere assembled and centromere annotated genomes of the two main subspecies of the button mushroom Agaricus bisporus reveal especially polymorphic chromosome ends.</title>
        <authorList>
            <person name="Sonnenberg A.S.M."/>
            <person name="Sedaghat-Telgerd N."/>
            <person name="Lavrijssen B."/>
            <person name="Ohm R.A."/>
            <person name="Hendrickx P.M."/>
            <person name="Scholtmeijer K."/>
            <person name="Baars J.J.P."/>
            <person name="van Peer A."/>
        </authorList>
    </citation>
    <scope>NUCLEOTIDE SEQUENCE [LARGE SCALE GENOMIC DNA]</scope>
    <source>
        <strain evidence="5 6">H119_p4</strain>
    </source>
</reference>
<dbReference type="AlphaFoldDB" id="A0A8H7F8X2"/>
<feature type="domain" description="GDP/GTP exchange factor Sec2 N-terminal" evidence="4">
    <location>
        <begin position="222"/>
        <end position="291"/>
    </location>
</feature>
<protein>
    <recommendedName>
        <fullName evidence="4">GDP/GTP exchange factor Sec2 N-terminal domain-containing protein</fullName>
    </recommendedName>
</protein>
<dbReference type="GO" id="GO:0051286">
    <property type="term" value="C:cell tip"/>
    <property type="evidence" value="ECO:0007669"/>
    <property type="project" value="TreeGrafter"/>
</dbReference>
<evidence type="ECO:0000313" key="6">
    <source>
        <dbReference type="Proteomes" id="UP000629468"/>
    </source>
</evidence>
<dbReference type="InterPro" id="IPR009449">
    <property type="entry name" value="Sec2_N"/>
</dbReference>
<feature type="coiled-coil region" evidence="2">
    <location>
        <begin position="228"/>
        <end position="305"/>
    </location>
</feature>
<evidence type="ECO:0000256" key="1">
    <source>
        <dbReference type="ARBA" id="ARBA00023054"/>
    </source>
</evidence>
<accession>A0A8H7F8X2</accession>
<proteinExistence type="predicted"/>
<feature type="compositionally biased region" description="Polar residues" evidence="3">
    <location>
        <begin position="206"/>
        <end position="215"/>
    </location>
</feature>
<feature type="compositionally biased region" description="Low complexity" evidence="3">
    <location>
        <begin position="179"/>
        <end position="205"/>
    </location>
</feature>
<dbReference type="InterPro" id="IPR040351">
    <property type="entry name" value="RAB3IL/RAB3IP/Sec2"/>
</dbReference>
<dbReference type="PANTHER" id="PTHR14430">
    <property type="entry name" value="RABIN3-RELATED"/>
    <property type="match status" value="1"/>
</dbReference>
<evidence type="ECO:0000259" key="4">
    <source>
        <dbReference type="Pfam" id="PF06428"/>
    </source>
</evidence>
<organism evidence="5 6">
    <name type="scientific">Agaricus bisporus var. burnettii</name>
    <dbReference type="NCBI Taxonomy" id="192524"/>
    <lineage>
        <taxon>Eukaryota</taxon>
        <taxon>Fungi</taxon>
        <taxon>Dikarya</taxon>
        <taxon>Basidiomycota</taxon>
        <taxon>Agaricomycotina</taxon>
        <taxon>Agaricomycetes</taxon>
        <taxon>Agaricomycetidae</taxon>
        <taxon>Agaricales</taxon>
        <taxon>Agaricineae</taxon>
        <taxon>Agaricaceae</taxon>
        <taxon>Agaricus</taxon>
    </lineage>
</organism>
<feature type="compositionally biased region" description="Polar residues" evidence="3">
    <location>
        <begin position="146"/>
        <end position="158"/>
    </location>
</feature>
<evidence type="ECO:0000256" key="2">
    <source>
        <dbReference type="SAM" id="Coils"/>
    </source>
</evidence>